<dbReference type="SUPFAM" id="SSF53335">
    <property type="entry name" value="S-adenosyl-L-methionine-dependent methyltransferases"/>
    <property type="match status" value="1"/>
</dbReference>
<dbReference type="InterPro" id="IPR029063">
    <property type="entry name" value="SAM-dependent_MTases_sf"/>
</dbReference>
<dbReference type="EMBL" id="ABIA03000002">
    <property type="protein sequence ID" value="EDQ34847.1"/>
    <property type="molecule type" value="Genomic_DNA"/>
</dbReference>
<dbReference type="OrthoDB" id="9774345at2"/>
<dbReference type="HOGENOM" id="CLU_102101_0_0_5"/>
<dbReference type="GO" id="GO:0032259">
    <property type="term" value="P:methylation"/>
    <property type="evidence" value="ECO:0007669"/>
    <property type="project" value="UniProtKB-KW"/>
</dbReference>
<keyword evidence="5" id="KW-0830">Ubiquinone</keyword>
<dbReference type="InterPro" id="IPR041698">
    <property type="entry name" value="Methyltransf_25"/>
</dbReference>
<accession>A9CZU3</accession>
<keyword evidence="3" id="KW-0949">S-adenosyl-L-methionine</keyword>
<keyword evidence="1 5" id="KW-0489">Methyltransferase</keyword>
<dbReference type="eggNOG" id="COG2226">
    <property type="taxonomic scope" value="Bacteria"/>
</dbReference>
<evidence type="ECO:0000313" key="6">
    <source>
        <dbReference type="Proteomes" id="UP000004291"/>
    </source>
</evidence>
<reference evidence="5 6" key="1">
    <citation type="submission" date="2007-10" db="EMBL/GenBank/DDBJ databases">
        <authorList>
            <person name="Wagner-Dobler I."/>
            <person name="Ferriera S."/>
            <person name="Johnson J."/>
            <person name="Kravitz S."/>
            <person name="Beeson K."/>
            <person name="Sutton G."/>
            <person name="Rogers Y.-H."/>
            <person name="Friedman R."/>
            <person name="Frazier M."/>
            <person name="Venter J.C."/>
        </authorList>
    </citation>
    <scope>NUCLEOTIDE SEQUENCE [LARGE SCALE GENOMIC DNA]</scope>
    <source>
        <strain evidence="5 6">DFL-43</strain>
    </source>
</reference>
<feature type="domain" description="Methyltransferase" evidence="4">
    <location>
        <begin position="44"/>
        <end position="136"/>
    </location>
</feature>
<organism evidence="5 6">
    <name type="scientific">Hoeflea phototrophica (strain DSM 17068 / NCIMB 14078 / DFL-43)</name>
    <dbReference type="NCBI Taxonomy" id="411684"/>
    <lineage>
        <taxon>Bacteria</taxon>
        <taxon>Pseudomonadati</taxon>
        <taxon>Pseudomonadota</taxon>
        <taxon>Alphaproteobacteria</taxon>
        <taxon>Hyphomicrobiales</taxon>
        <taxon>Rhizobiaceae</taxon>
        <taxon>Hoeflea</taxon>
    </lineage>
</organism>
<dbReference type="RefSeq" id="WP_007196108.1">
    <property type="nucleotide sequence ID" value="NZ_CM002917.1"/>
</dbReference>
<evidence type="ECO:0000256" key="1">
    <source>
        <dbReference type="ARBA" id="ARBA00022603"/>
    </source>
</evidence>
<comment type="caution">
    <text evidence="5">The sequence shown here is derived from an EMBL/GenBank/DDBJ whole genome shotgun (WGS) entry which is preliminary data.</text>
</comment>
<dbReference type="Gene3D" id="3.40.50.150">
    <property type="entry name" value="Vaccinia Virus protein VP39"/>
    <property type="match status" value="1"/>
</dbReference>
<keyword evidence="6" id="KW-1185">Reference proteome</keyword>
<dbReference type="PANTHER" id="PTHR43464">
    <property type="entry name" value="METHYLTRANSFERASE"/>
    <property type="match status" value="1"/>
</dbReference>
<dbReference type="Proteomes" id="UP000004291">
    <property type="component" value="Chromosome"/>
</dbReference>
<protein>
    <submittedName>
        <fullName evidence="5">Methylase involved in ubiquinone/menaquinone biosynthesis</fullName>
    </submittedName>
</protein>
<sequence>MTTSAKYSNHGHYIKEGWSREPKESFKAAWNIISSSIDKDVAKVLDVGCATGEFVGFLSKCMPEAHFVGVDVTEDLLEEGRRLLPQAEFVNASALALPSELKDFDIVCAIGCMSIFDETQIEAFWDNLLGAVRPGGLILVLSPLNEFGVDAMIRHRKRPNGAAGDWESGWNIFSQDTIREILQARGIDLVLERFELPIDLPPSADPIRTWTMATEKRERQLTNGLKLLVDHYFMVCKVKD</sequence>
<reference evidence="5 6" key="2">
    <citation type="submission" date="2012-06" db="EMBL/GenBank/DDBJ databases">
        <authorList>
            <person name="Fiebig A."/>
        </authorList>
    </citation>
    <scope>NUCLEOTIDE SEQUENCE [LARGE SCALE GENOMIC DNA]</scope>
    <source>
        <strain evidence="5 6">DFL-43</strain>
    </source>
</reference>
<dbReference type="Pfam" id="PF13649">
    <property type="entry name" value="Methyltransf_25"/>
    <property type="match status" value="1"/>
</dbReference>
<evidence type="ECO:0000256" key="2">
    <source>
        <dbReference type="ARBA" id="ARBA00022679"/>
    </source>
</evidence>
<dbReference type="STRING" id="411684.HPDFL43_01580"/>
<gene>
    <name evidence="5" type="ORF">HPDFL43_01580</name>
</gene>
<evidence type="ECO:0000313" key="5">
    <source>
        <dbReference type="EMBL" id="EDQ34847.1"/>
    </source>
</evidence>
<evidence type="ECO:0000256" key="3">
    <source>
        <dbReference type="ARBA" id="ARBA00022691"/>
    </source>
</evidence>
<dbReference type="GO" id="GO:0008168">
    <property type="term" value="F:methyltransferase activity"/>
    <property type="evidence" value="ECO:0007669"/>
    <property type="project" value="UniProtKB-KW"/>
</dbReference>
<proteinExistence type="predicted"/>
<dbReference type="AlphaFoldDB" id="A9CZU3"/>
<dbReference type="CDD" id="cd02440">
    <property type="entry name" value="AdoMet_MTases"/>
    <property type="match status" value="1"/>
</dbReference>
<dbReference type="PANTHER" id="PTHR43464:SF19">
    <property type="entry name" value="UBIQUINONE BIOSYNTHESIS O-METHYLTRANSFERASE, MITOCHONDRIAL"/>
    <property type="match status" value="1"/>
</dbReference>
<evidence type="ECO:0000259" key="4">
    <source>
        <dbReference type="Pfam" id="PF13649"/>
    </source>
</evidence>
<name>A9CZU3_HOEPD</name>
<keyword evidence="2" id="KW-0808">Transferase</keyword>